<name>A0A518EQP1_9BACT</name>
<feature type="compositionally biased region" description="Basic and acidic residues" evidence="3">
    <location>
        <begin position="202"/>
        <end position="219"/>
    </location>
</feature>
<accession>A0A518EQP1</accession>
<dbReference type="Proteomes" id="UP000320390">
    <property type="component" value="Chromosome"/>
</dbReference>
<comment type="subcellular location">
    <subcellularLocation>
        <location evidence="1">Membrane</location>
        <topology evidence="1">Single-pass membrane protein</topology>
    </subcellularLocation>
</comment>
<dbReference type="InterPro" id="IPR043202">
    <property type="entry name" value="Band-7_stomatin-like"/>
</dbReference>
<sequence length="275" mass="30811">MSLDILGAITGLFVVVYDGQHALRFTLGRARAVVGPGIHFKWPLLQTFKVEETKHTTLDLEPQVIQLDDDLVYEVDAKVVYKIVNLRKAIIEIDDLVTGLQNRVVIAVQSVVARRTRATVTDVDGMCDEIRKELEPVEDTWGVRILKFGFSNISPSPTTLEITQLELLTQEKRRLYAELRERGLSEEASVALVSGAVVSVHPDEPLPMRKEQRRPEKALVAEAEEKLEENEKEALKRKAKRNELEGLADPKESDPFAEEEQGKKPGAPESDDPLA</sequence>
<dbReference type="Pfam" id="PF01145">
    <property type="entry name" value="Band_7"/>
    <property type="match status" value="1"/>
</dbReference>
<dbReference type="AlphaFoldDB" id="A0A518EQP1"/>
<feature type="compositionally biased region" description="Basic and acidic residues" evidence="3">
    <location>
        <begin position="232"/>
        <end position="254"/>
    </location>
</feature>
<dbReference type="InterPro" id="IPR036013">
    <property type="entry name" value="Band_7/SPFH_dom_sf"/>
</dbReference>
<gene>
    <name evidence="5" type="ORF">Poly30_18840</name>
</gene>
<dbReference type="OrthoDB" id="9809197at2"/>
<keyword evidence="6" id="KW-1185">Reference proteome</keyword>
<proteinExistence type="inferred from homology"/>
<evidence type="ECO:0000256" key="2">
    <source>
        <dbReference type="ARBA" id="ARBA00008164"/>
    </source>
</evidence>
<feature type="region of interest" description="Disordered" evidence="3">
    <location>
        <begin position="202"/>
        <end position="275"/>
    </location>
</feature>
<dbReference type="RefSeq" id="WP_145196497.1">
    <property type="nucleotide sequence ID" value="NZ_CP036434.1"/>
</dbReference>
<dbReference type="GO" id="GO:0005886">
    <property type="term" value="C:plasma membrane"/>
    <property type="evidence" value="ECO:0007669"/>
    <property type="project" value="InterPro"/>
</dbReference>
<evidence type="ECO:0000313" key="5">
    <source>
        <dbReference type="EMBL" id="QDV06375.1"/>
    </source>
</evidence>
<dbReference type="SUPFAM" id="SSF117892">
    <property type="entry name" value="Band 7/SPFH domain"/>
    <property type="match status" value="1"/>
</dbReference>
<dbReference type="Gene3D" id="3.30.479.30">
    <property type="entry name" value="Band 7 domain"/>
    <property type="match status" value="1"/>
</dbReference>
<dbReference type="InterPro" id="IPR001107">
    <property type="entry name" value="Band_7"/>
</dbReference>
<dbReference type="SMART" id="SM00244">
    <property type="entry name" value="PHB"/>
    <property type="match status" value="1"/>
</dbReference>
<organism evidence="5 6">
    <name type="scientific">Saltatorellus ferox</name>
    <dbReference type="NCBI Taxonomy" id="2528018"/>
    <lineage>
        <taxon>Bacteria</taxon>
        <taxon>Pseudomonadati</taxon>
        <taxon>Planctomycetota</taxon>
        <taxon>Planctomycetia</taxon>
        <taxon>Planctomycetia incertae sedis</taxon>
        <taxon>Saltatorellus</taxon>
    </lineage>
</organism>
<reference evidence="5 6" key="1">
    <citation type="submission" date="2019-02" db="EMBL/GenBank/DDBJ databases">
        <title>Deep-cultivation of Planctomycetes and their phenomic and genomic characterization uncovers novel biology.</title>
        <authorList>
            <person name="Wiegand S."/>
            <person name="Jogler M."/>
            <person name="Boedeker C."/>
            <person name="Pinto D."/>
            <person name="Vollmers J."/>
            <person name="Rivas-Marin E."/>
            <person name="Kohn T."/>
            <person name="Peeters S.H."/>
            <person name="Heuer A."/>
            <person name="Rast P."/>
            <person name="Oberbeckmann S."/>
            <person name="Bunk B."/>
            <person name="Jeske O."/>
            <person name="Meyerdierks A."/>
            <person name="Storesund J.E."/>
            <person name="Kallscheuer N."/>
            <person name="Luecker S."/>
            <person name="Lage O.M."/>
            <person name="Pohl T."/>
            <person name="Merkel B.J."/>
            <person name="Hornburger P."/>
            <person name="Mueller R.-W."/>
            <person name="Bruemmer F."/>
            <person name="Labrenz M."/>
            <person name="Spormann A.M."/>
            <person name="Op den Camp H."/>
            <person name="Overmann J."/>
            <person name="Amann R."/>
            <person name="Jetten M.S.M."/>
            <person name="Mascher T."/>
            <person name="Medema M.H."/>
            <person name="Devos D.P."/>
            <person name="Kaster A.-K."/>
            <person name="Ovreas L."/>
            <person name="Rohde M."/>
            <person name="Galperin M.Y."/>
            <person name="Jogler C."/>
        </authorList>
    </citation>
    <scope>NUCLEOTIDE SEQUENCE [LARGE SCALE GENOMIC DNA]</scope>
    <source>
        <strain evidence="5 6">Poly30</strain>
    </source>
</reference>
<evidence type="ECO:0000313" key="6">
    <source>
        <dbReference type="Proteomes" id="UP000320390"/>
    </source>
</evidence>
<evidence type="ECO:0000256" key="3">
    <source>
        <dbReference type="SAM" id="MobiDB-lite"/>
    </source>
</evidence>
<dbReference type="PANTHER" id="PTHR10264:SF19">
    <property type="entry name" value="AT06885P-RELATED"/>
    <property type="match status" value="1"/>
</dbReference>
<dbReference type="PANTHER" id="PTHR10264">
    <property type="entry name" value="BAND 7 PROTEIN-RELATED"/>
    <property type="match status" value="1"/>
</dbReference>
<protein>
    <submittedName>
        <fullName evidence="5">SPFH domain / Band 7 family protein</fullName>
    </submittedName>
</protein>
<feature type="domain" description="Band 7" evidence="4">
    <location>
        <begin position="11"/>
        <end position="167"/>
    </location>
</feature>
<comment type="similarity">
    <text evidence="2">Belongs to the band 7/mec-2 family.</text>
</comment>
<evidence type="ECO:0000259" key="4">
    <source>
        <dbReference type="SMART" id="SM00244"/>
    </source>
</evidence>
<dbReference type="EMBL" id="CP036434">
    <property type="protein sequence ID" value="QDV06375.1"/>
    <property type="molecule type" value="Genomic_DNA"/>
</dbReference>
<evidence type="ECO:0000256" key="1">
    <source>
        <dbReference type="ARBA" id="ARBA00004167"/>
    </source>
</evidence>